<dbReference type="CDD" id="cd03259">
    <property type="entry name" value="ABC_Carb_Solutes_like"/>
    <property type="match status" value="1"/>
</dbReference>
<dbReference type="PANTHER" id="PTHR42781:SF4">
    <property type="entry name" value="SPERMIDINE_PUTRESCINE IMPORT ATP-BINDING PROTEIN POTA"/>
    <property type="match status" value="1"/>
</dbReference>
<dbReference type="Pfam" id="PF00005">
    <property type="entry name" value="ABC_tran"/>
    <property type="match status" value="1"/>
</dbReference>
<dbReference type="InterPro" id="IPR015853">
    <property type="entry name" value="ABC_transpr_FbpC"/>
</dbReference>
<dbReference type="Gene3D" id="2.40.50.100">
    <property type="match status" value="1"/>
</dbReference>
<keyword evidence="5 10" id="KW-0067">ATP-binding</keyword>
<keyword evidence="1" id="KW-0813">Transport</keyword>
<dbReference type="PANTHER" id="PTHR42781">
    <property type="entry name" value="SPERMIDINE/PUTRESCINE IMPORT ATP-BINDING PROTEIN POTA"/>
    <property type="match status" value="1"/>
</dbReference>
<keyword evidence="2" id="KW-1003">Cell membrane</keyword>
<evidence type="ECO:0000256" key="4">
    <source>
        <dbReference type="ARBA" id="ARBA00022741"/>
    </source>
</evidence>
<gene>
    <name evidence="10" type="ORF">GCM10023333_18150</name>
</gene>
<dbReference type="GO" id="GO:0005524">
    <property type="term" value="F:ATP binding"/>
    <property type="evidence" value="ECO:0007669"/>
    <property type="project" value="UniProtKB-KW"/>
</dbReference>
<keyword evidence="4" id="KW-0547">Nucleotide-binding</keyword>
<organism evidence="10 11">
    <name type="scientific">Ferrimonas pelagia</name>
    <dbReference type="NCBI Taxonomy" id="1177826"/>
    <lineage>
        <taxon>Bacteria</taxon>
        <taxon>Pseudomonadati</taxon>
        <taxon>Pseudomonadota</taxon>
        <taxon>Gammaproteobacteria</taxon>
        <taxon>Alteromonadales</taxon>
        <taxon>Ferrimonadaceae</taxon>
        <taxon>Ferrimonas</taxon>
    </lineage>
</organism>
<accession>A0ABP9ESG7</accession>
<feature type="domain" description="ABC transporter" evidence="9">
    <location>
        <begin position="4"/>
        <end position="236"/>
    </location>
</feature>
<evidence type="ECO:0000256" key="7">
    <source>
        <dbReference type="ARBA" id="ARBA00023065"/>
    </source>
</evidence>
<dbReference type="InterPro" id="IPR050093">
    <property type="entry name" value="ABC_SmlMolc_Importer"/>
</dbReference>
<keyword evidence="6" id="KW-0408">Iron</keyword>
<evidence type="ECO:0000256" key="6">
    <source>
        <dbReference type="ARBA" id="ARBA00023004"/>
    </source>
</evidence>
<keyword evidence="3" id="KW-0410">Iron transport</keyword>
<evidence type="ECO:0000313" key="10">
    <source>
        <dbReference type="EMBL" id="GAA4884182.1"/>
    </source>
</evidence>
<evidence type="ECO:0000256" key="3">
    <source>
        <dbReference type="ARBA" id="ARBA00022496"/>
    </source>
</evidence>
<protein>
    <submittedName>
        <fullName evidence="10">ABC transporter ATP-binding protein</fullName>
    </submittedName>
</protein>
<reference evidence="11" key="1">
    <citation type="journal article" date="2019" name="Int. J. Syst. Evol. Microbiol.">
        <title>The Global Catalogue of Microorganisms (GCM) 10K type strain sequencing project: providing services to taxonomists for standard genome sequencing and annotation.</title>
        <authorList>
            <consortium name="The Broad Institute Genomics Platform"/>
            <consortium name="The Broad Institute Genome Sequencing Center for Infectious Disease"/>
            <person name="Wu L."/>
            <person name="Ma J."/>
        </authorList>
    </citation>
    <scope>NUCLEOTIDE SEQUENCE [LARGE SCALE GENOMIC DNA]</scope>
    <source>
        <strain evidence="11">JCM 18401</strain>
    </source>
</reference>
<keyword evidence="7" id="KW-0406">Ion transport</keyword>
<evidence type="ECO:0000256" key="8">
    <source>
        <dbReference type="ARBA" id="ARBA00023136"/>
    </source>
</evidence>
<keyword evidence="8" id="KW-0472">Membrane</keyword>
<dbReference type="SUPFAM" id="SSF52540">
    <property type="entry name" value="P-loop containing nucleoside triphosphate hydrolases"/>
    <property type="match status" value="1"/>
</dbReference>
<dbReference type="Pfam" id="PF08402">
    <property type="entry name" value="TOBE_2"/>
    <property type="match status" value="1"/>
</dbReference>
<dbReference type="PROSITE" id="PS50893">
    <property type="entry name" value="ABC_TRANSPORTER_2"/>
    <property type="match status" value="1"/>
</dbReference>
<dbReference type="InterPro" id="IPR003439">
    <property type="entry name" value="ABC_transporter-like_ATP-bd"/>
</dbReference>
<dbReference type="SMART" id="SM00382">
    <property type="entry name" value="AAA"/>
    <property type="match status" value="1"/>
</dbReference>
<comment type="caution">
    <text evidence="10">The sequence shown here is derived from an EMBL/GenBank/DDBJ whole genome shotgun (WGS) entry which is preliminary data.</text>
</comment>
<name>A0ABP9ESG7_9GAMM</name>
<dbReference type="EMBL" id="BAABJZ010000024">
    <property type="protein sequence ID" value="GAA4884182.1"/>
    <property type="molecule type" value="Genomic_DNA"/>
</dbReference>
<dbReference type="PROSITE" id="PS00211">
    <property type="entry name" value="ABC_TRANSPORTER_1"/>
    <property type="match status" value="1"/>
</dbReference>
<dbReference type="Proteomes" id="UP001499988">
    <property type="component" value="Unassembled WGS sequence"/>
</dbReference>
<evidence type="ECO:0000256" key="5">
    <source>
        <dbReference type="ARBA" id="ARBA00022840"/>
    </source>
</evidence>
<dbReference type="InterPro" id="IPR013611">
    <property type="entry name" value="Transp-assoc_OB_typ2"/>
</dbReference>
<dbReference type="InterPro" id="IPR017871">
    <property type="entry name" value="ABC_transporter-like_CS"/>
</dbReference>
<evidence type="ECO:0000256" key="2">
    <source>
        <dbReference type="ARBA" id="ARBA00022475"/>
    </source>
</evidence>
<keyword evidence="11" id="KW-1185">Reference proteome</keyword>
<evidence type="ECO:0000256" key="1">
    <source>
        <dbReference type="ARBA" id="ARBA00022448"/>
    </source>
</evidence>
<dbReference type="Gene3D" id="3.40.50.300">
    <property type="entry name" value="P-loop containing nucleotide triphosphate hydrolases"/>
    <property type="match status" value="1"/>
</dbReference>
<evidence type="ECO:0000259" key="9">
    <source>
        <dbReference type="PROSITE" id="PS50893"/>
    </source>
</evidence>
<dbReference type="InterPro" id="IPR008995">
    <property type="entry name" value="Mo/tungstate-bd_C_term_dom"/>
</dbReference>
<proteinExistence type="predicted"/>
<dbReference type="InterPro" id="IPR003593">
    <property type="entry name" value="AAA+_ATPase"/>
</dbReference>
<evidence type="ECO:0000313" key="11">
    <source>
        <dbReference type="Proteomes" id="UP001499988"/>
    </source>
</evidence>
<dbReference type="SUPFAM" id="SSF50331">
    <property type="entry name" value="MOP-like"/>
    <property type="match status" value="1"/>
</dbReference>
<sequence length="342" mass="37131">MSKLQIQALACEYQGKTILNELSLDLAENEILALLGPSGCGKTTLLRAIAGLMSVSQGEIVLDGEPLSSPQRVLPTEQRGIGVIFQDYALFPHLTVAENIGFGLKAWDKAKAQARIAEMVALVKLDGLADRYIHQLSGGQQQRVAIARALAYQPRLLLLDEPFSNIDSQVRGELMAEIRQILRSQGVSAIFVTHSKEEAFAFSDRLALLHEGKVVQSGRAEELYYRPASRFVADFLGGGNYLDATVAGSHEVSTPLGVITSASALRHRPEHQGILLLRPQQLALEADNNGDGVVMERRFAGTYCDYQVKVGLVDLAVRSGHIGLEPGQRVAIAALPHSLVMF</sequence>
<dbReference type="InterPro" id="IPR027417">
    <property type="entry name" value="P-loop_NTPase"/>
</dbReference>